<organism evidence="5 6">
    <name type="scientific">Ridgeia piscesae</name>
    <name type="common">Tubeworm</name>
    <dbReference type="NCBI Taxonomy" id="27915"/>
    <lineage>
        <taxon>Eukaryota</taxon>
        <taxon>Metazoa</taxon>
        <taxon>Spiralia</taxon>
        <taxon>Lophotrochozoa</taxon>
        <taxon>Annelida</taxon>
        <taxon>Polychaeta</taxon>
        <taxon>Sedentaria</taxon>
        <taxon>Canalipalpata</taxon>
        <taxon>Sabellida</taxon>
        <taxon>Siboglinidae</taxon>
        <taxon>Ridgeia</taxon>
    </lineage>
</organism>
<sequence length="228" mass="25835">MHKKSDMYKWHHDILQLQMETEECSKISVNDLFEVESPGVTPPVRSVIFGLAGIGKSVFTFHILDLWLRHELLPDAIRQVFHFEMRDLSSIQSPCSLEDLFFRYQRGGIPSADAVADFFSQIESHPSSFLVIFDGLNDASATSVKNRTFAYNEQVEMPKLIASIINGCTLPSVQLLVTSRPGGVTNYDAYDKKAQIYGFTRETMSEYIVKFSGANREEQEAIEGYSFK</sequence>
<dbReference type="InterPro" id="IPR027417">
    <property type="entry name" value="P-loop_NTPase"/>
</dbReference>
<dbReference type="GO" id="GO:0005737">
    <property type="term" value="C:cytoplasm"/>
    <property type="evidence" value="ECO:0007669"/>
    <property type="project" value="UniProtKB-SubCell"/>
</dbReference>
<keyword evidence="3" id="KW-0677">Repeat</keyword>
<evidence type="ECO:0000256" key="2">
    <source>
        <dbReference type="ARBA" id="ARBA00022490"/>
    </source>
</evidence>
<name>A0AAD9K155_RIDPI</name>
<evidence type="ECO:0000259" key="4">
    <source>
        <dbReference type="PROSITE" id="PS50837"/>
    </source>
</evidence>
<dbReference type="AlphaFoldDB" id="A0AAD9K155"/>
<comment type="caution">
    <text evidence="5">The sequence shown here is derived from an EMBL/GenBank/DDBJ whole genome shotgun (WGS) entry which is preliminary data.</text>
</comment>
<accession>A0AAD9K155</accession>
<comment type="subcellular location">
    <subcellularLocation>
        <location evidence="1">Cytoplasm</location>
    </subcellularLocation>
</comment>
<gene>
    <name evidence="5" type="ORF">NP493_1548g00048</name>
</gene>
<dbReference type="InterPro" id="IPR007111">
    <property type="entry name" value="NACHT_NTPase"/>
</dbReference>
<protein>
    <recommendedName>
        <fullName evidence="4">NACHT domain-containing protein</fullName>
    </recommendedName>
</protein>
<feature type="domain" description="NACHT" evidence="4">
    <location>
        <begin position="44"/>
        <end position="183"/>
    </location>
</feature>
<evidence type="ECO:0000256" key="1">
    <source>
        <dbReference type="ARBA" id="ARBA00004496"/>
    </source>
</evidence>
<evidence type="ECO:0000313" key="5">
    <source>
        <dbReference type="EMBL" id="KAK2162000.1"/>
    </source>
</evidence>
<evidence type="ECO:0000256" key="3">
    <source>
        <dbReference type="ARBA" id="ARBA00022737"/>
    </source>
</evidence>
<dbReference type="Gene3D" id="3.40.50.300">
    <property type="entry name" value="P-loop containing nucleotide triphosphate hydrolases"/>
    <property type="match status" value="1"/>
</dbReference>
<evidence type="ECO:0000313" key="6">
    <source>
        <dbReference type="Proteomes" id="UP001209878"/>
    </source>
</evidence>
<dbReference type="EMBL" id="JAODUO010001548">
    <property type="protein sequence ID" value="KAK2162000.1"/>
    <property type="molecule type" value="Genomic_DNA"/>
</dbReference>
<reference evidence="5" key="1">
    <citation type="journal article" date="2023" name="Mol. Biol. Evol.">
        <title>Third-Generation Sequencing Reveals the Adaptive Role of the Epigenome in Three Deep-Sea Polychaetes.</title>
        <authorList>
            <person name="Perez M."/>
            <person name="Aroh O."/>
            <person name="Sun Y."/>
            <person name="Lan Y."/>
            <person name="Juniper S.K."/>
            <person name="Young C.R."/>
            <person name="Angers B."/>
            <person name="Qian P.Y."/>
        </authorList>
    </citation>
    <scope>NUCLEOTIDE SEQUENCE</scope>
    <source>
        <strain evidence="5">R07B-5</strain>
    </source>
</reference>
<dbReference type="Proteomes" id="UP001209878">
    <property type="component" value="Unassembled WGS sequence"/>
</dbReference>
<dbReference type="InterPro" id="IPR050637">
    <property type="entry name" value="NLRP_innate_immun_reg"/>
</dbReference>
<keyword evidence="6" id="KW-1185">Reference proteome</keyword>
<dbReference type="PROSITE" id="PS50837">
    <property type="entry name" value="NACHT"/>
    <property type="match status" value="1"/>
</dbReference>
<dbReference type="PANTHER" id="PTHR45690:SF19">
    <property type="entry name" value="NACHT, LRR AND PYD DOMAINS-CONTAINING PROTEIN 3"/>
    <property type="match status" value="1"/>
</dbReference>
<keyword evidence="2" id="KW-0963">Cytoplasm</keyword>
<dbReference type="PANTHER" id="PTHR45690">
    <property type="entry name" value="NACHT, LRR AND PYD DOMAINS-CONTAINING PROTEIN 12"/>
    <property type="match status" value="1"/>
</dbReference>
<proteinExistence type="predicted"/>
<dbReference type="Pfam" id="PF05729">
    <property type="entry name" value="NACHT"/>
    <property type="match status" value="1"/>
</dbReference>